<dbReference type="Gene3D" id="3.40.1740.10">
    <property type="entry name" value="VC0467-like"/>
    <property type="match status" value="1"/>
</dbReference>
<accession>A0A5C6UTZ8</accession>
<dbReference type="AlphaFoldDB" id="A0A5C6UTZ8"/>
<dbReference type="PANTHER" id="PTHR30327">
    <property type="entry name" value="UNCHARACTERIZED PROTEIN YQGE"/>
    <property type="match status" value="1"/>
</dbReference>
<dbReference type="OrthoDB" id="9807486at2"/>
<evidence type="ECO:0000256" key="1">
    <source>
        <dbReference type="ARBA" id="ARBA00009600"/>
    </source>
</evidence>
<dbReference type="Proteomes" id="UP000321168">
    <property type="component" value="Unassembled WGS sequence"/>
</dbReference>
<evidence type="ECO:0000313" key="3">
    <source>
        <dbReference type="Proteomes" id="UP000321168"/>
    </source>
</evidence>
<proteinExistence type="inferred from homology"/>
<dbReference type="EMBL" id="VORB01000011">
    <property type="protein sequence ID" value="TXC76104.1"/>
    <property type="molecule type" value="Genomic_DNA"/>
</dbReference>
<dbReference type="GO" id="GO:0005829">
    <property type="term" value="C:cytosol"/>
    <property type="evidence" value="ECO:0007669"/>
    <property type="project" value="TreeGrafter"/>
</dbReference>
<comment type="caution">
    <text evidence="2">The sequence shown here is derived from an EMBL/GenBank/DDBJ whole genome shotgun (WGS) entry which is preliminary data.</text>
</comment>
<protein>
    <submittedName>
        <fullName evidence="2">YqgE/AlgH family protein</fullName>
    </submittedName>
</protein>
<evidence type="ECO:0000313" key="2">
    <source>
        <dbReference type="EMBL" id="TXC76104.1"/>
    </source>
</evidence>
<dbReference type="InterPro" id="IPR003774">
    <property type="entry name" value="AlgH-like"/>
</dbReference>
<dbReference type="PANTHER" id="PTHR30327:SF1">
    <property type="entry name" value="UPF0301 PROTEIN YQGE"/>
    <property type="match status" value="1"/>
</dbReference>
<dbReference type="RefSeq" id="WP_147015342.1">
    <property type="nucleotide sequence ID" value="NZ_VORB01000011.1"/>
</dbReference>
<organism evidence="2 3">
    <name type="scientific">Luteibaculum oceani</name>
    <dbReference type="NCBI Taxonomy" id="1294296"/>
    <lineage>
        <taxon>Bacteria</taxon>
        <taxon>Pseudomonadati</taxon>
        <taxon>Bacteroidota</taxon>
        <taxon>Flavobacteriia</taxon>
        <taxon>Flavobacteriales</taxon>
        <taxon>Luteibaculaceae</taxon>
        <taxon>Luteibaculum</taxon>
    </lineage>
</organism>
<reference evidence="2 3" key="1">
    <citation type="submission" date="2019-08" db="EMBL/GenBank/DDBJ databases">
        <title>Genome of Luteibaculum oceani JCM 18817.</title>
        <authorList>
            <person name="Bowman J.P."/>
        </authorList>
    </citation>
    <scope>NUCLEOTIDE SEQUENCE [LARGE SCALE GENOMIC DNA]</scope>
    <source>
        <strain evidence="2 3">JCM 18817</strain>
    </source>
</reference>
<gene>
    <name evidence="2" type="ORF">FRX97_11370</name>
</gene>
<sequence length="201" mass="22353">MASSTSLIMDIEIKLDTNIAPGAGKILISEPFLEDPFFKRSVVLLCRHSLAEGSFGLVLNRFLDVEINEVITNFPAFGGRVGMGGPVEPSSLFYLHTQGDVIEDSLHVFDNVYLGGDFEKVKELLNLGIMTKKDVRFFIGYSGWAKDQLQHELDEKSWLVAETSSKAVMESSDKNLWEKALKDLGDDFGFLANFPEDPSLN</sequence>
<name>A0A5C6UTZ8_9FLAO</name>
<dbReference type="SUPFAM" id="SSF143456">
    <property type="entry name" value="VC0467-like"/>
    <property type="match status" value="1"/>
</dbReference>
<keyword evidence="3" id="KW-1185">Reference proteome</keyword>
<dbReference type="Pfam" id="PF02622">
    <property type="entry name" value="DUF179"/>
    <property type="match status" value="1"/>
</dbReference>
<comment type="similarity">
    <text evidence="1">Belongs to the UPF0301 (AlgH) family.</text>
</comment>